<protein>
    <submittedName>
        <fullName evidence="1">Uncharacterized protein</fullName>
    </submittedName>
</protein>
<accession>A0A2I6SGW6</accession>
<name>A0A2I6SGW6_9VIRU</name>
<organism evidence="1">
    <name type="scientific">Microplitis mediator bracovirus</name>
    <dbReference type="NCBI Taxonomy" id="1836595"/>
    <lineage>
        <taxon>Viruses</taxon>
        <taxon>Viruses incertae sedis</taxon>
        <taxon>Polydnaviriformidae</taxon>
        <taxon>Bracoviriform</taxon>
    </lineage>
</organism>
<reference evidence="1" key="1">
    <citation type="submission" date="2017-10" db="EMBL/GenBank/DDBJ databases">
        <authorList>
            <person name="Banno H."/>
            <person name="Chua N.-H."/>
        </authorList>
    </citation>
    <scope>NUCLEOTIDE SEQUENCE</scope>
    <source>
        <strain evidence="1">HeBei</strain>
    </source>
</reference>
<proteinExistence type="predicted"/>
<gene>
    <name evidence="1" type="ORF">MmBV_CPP2</name>
</gene>
<sequence length="43" mass="4949">MVLLLKLIILFTLKRTKSKGVIFFNFITKYLLAALSYGRSDLV</sequence>
<evidence type="ECO:0000313" key="1">
    <source>
        <dbReference type="EMBL" id="AUO16828.1"/>
    </source>
</evidence>
<dbReference type="EMBL" id="MG384819">
    <property type="protein sequence ID" value="AUO16828.1"/>
    <property type="molecule type" value="Genomic_DNA"/>
</dbReference>